<dbReference type="Proteomes" id="UP001266305">
    <property type="component" value="Unassembled WGS sequence"/>
</dbReference>
<accession>A0ABQ9WG51</accession>
<feature type="region of interest" description="Disordered" evidence="1">
    <location>
        <begin position="251"/>
        <end position="280"/>
    </location>
</feature>
<evidence type="ECO:0000256" key="1">
    <source>
        <dbReference type="SAM" id="MobiDB-lite"/>
    </source>
</evidence>
<name>A0ABQ9WG51_SAGOE</name>
<feature type="domain" description="Sulfhydryl oxidase flavin adenine dinucleotide (FAD) binding" evidence="2">
    <location>
        <begin position="5"/>
        <end position="49"/>
    </location>
</feature>
<protein>
    <recommendedName>
        <fullName evidence="2">Sulfhydryl oxidase flavin adenine dinucleotide (FAD) binding domain-containing protein</fullName>
    </recommendedName>
</protein>
<dbReference type="Pfam" id="PF18371">
    <property type="entry name" value="FAD_SOX"/>
    <property type="match status" value="1"/>
</dbReference>
<reference evidence="3 4" key="1">
    <citation type="submission" date="2023-05" db="EMBL/GenBank/DDBJ databases">
        <title>B98-5 Cell Line De Novo Hybrid Assembly: An Optical Mapping Approach.</title>
        <authorList>
            <person name="Kananen K."/>
            <person name="Auerbach J.A."/>
            <person name="Kautto E."/>
            <person name="Blachly J.S."/>
        </authorList>
    </citation>
    <scope>NUCLEOTIDE SEQUENCE [LARGE SCALE GENOMIC DNA]</scope>
    <source>
        <strain evidence="3">B95-8</strain>
        <tissue evidence="3">Cell line</tissue>
    </source>
</reference>
<dbReference type="InterPro" id="IPR040986">
    <property type="entry name" value="QSOX_FAD-bd_dom"/>
</dbReference>
<organism evidence="3 4">
    <name type="scientific">Saguinus oedipus</name>
    <name type="common">Cotton-top tamarin</name>
    <name type="synonym">Oedipomidas oedipus</name>
    <dbReference type="NCBI Taxonomy" id="9490"/>
    <lineage>
        <taxon>Eukaryota</taxon>
        <taxon>Metazoa</taxon>
        <taxon>Chordata</taxon>
        <taxon>Craniata</taxon>
        <taxon>Vertebrata</taxon>
        <taxon>Euteleostomi</taxon>
        <taxon>Mammalia</taxon>
        <taxon>Eutheria</taxon>
        <taxon>Euarchontoglires</taxon>
        <taxon>Primates</taxon>
        <taxon>Haplorrhini</taxon>
        <taxon>Platyrrhini</taxon>
        <taxon>Cebidae</taxon>
        <taxon>Callitrichinae</taxon>
        <taxon>Saguinus</taxon>
    </lineage>
</organism>
<sequence>MFRPRSKLYTADLESGLHYLLRVELAAHRSLAGAELKTLKDFVTVVVKVRSGSGLGCLVGAWGRRTLRGAPPASIEEVFSTSLCPPRPIPQLIPPVSQVPPACRAVLFPALGLEHWMWRGAGAMSQAPIGKAQLWLAGEETEAGAEAHTSAGSRGPVHRACGEGRGRAVQIQVGCAPVPPARFRERSWGLHTQRCPQHSVVSETTEGVSMTRQRHSPTELRPGCAQRTSQGGGQCSANLSIILAGDRVALSGGRRPANSLESHSCREADLPSSPTSQSRP</sequence>
<dbReference type="Gene3D" id="1.20.120.1960">
    <property type="entry name" value="QSOX sulfhydryl oxidase domain"/>
    <property type="match status" value="1"/>
</dbReference>
<proteinExistence type="predicted"/>
<evidence type="ECO:0000259" key="2">
    <source>
        <dbReference type="Pfam" id="PF18371"/>
    </source>
</evidence>
<gene>
    <name evidence="3" type="ORF">P7K49_002028</name>
</gene>
<evidence type="ECO:0000313" key="3">
    <source>
        <dbReference type="EMBL" id="KAK2120642.1"/>
    </source>
</evidence>
<feature type="region of interest" description="Disordered" evidence="1">
    <location>
        <begin position="199"/>
        <end position="234"/>
    </location>
</feature>
<comment type="caution">
    <text evidence="3">The sequence shown here is derived from an EMBL/GenBank/DDBJ whole genome shotgun (WGS) entry which is preliminary data.</text>
</comment>
<dbReference type="InterPro" id="IPR042568">
    <property type="entry name" value="QSOX_FAD-bd_sf"/>
</dbReference>
<evidence type="ECO:0000313" key="4">
    <source>
        <dbReference type="Proteomes" id="UP001266305"/>
    </source>
</evidence>
<keyword evidence="4" id="KW-1185">Reference proteome</keyword>
<dbReference type="EMBL" id="JASSZA010000001">
    <property type="protein sequence ID" value="KAK2120642.1"/>
    <property type="molecule type" value="Genomic_DNA"/>
</dbReference>
<feature type="compositionally biased region" description="Polar residues" evidence="1">
    <location>
        <begin position="199"/>
        <end position="211"/>
    </location>
</feature>